<name>A0A4Z1SNI1_GIAMU</name>
<organism evidence="2 3">
    <name type="scientific">Giardia muris</name>
    <dbReference type="NCBI Taxonomy" id="5742"/>
    <lineage>
        <taxon>Eukaryota</taxon>
        <taxon>Metamonada</taxon>
        <taxon>Diplomonadida</taxon>
        <taxon>Hexamitidae</taxon>
        <taxon>Giardiinae</taxon>
        <taxon>Giardia</taxon>
    </lineage>
</organism>
<proteinExistence type="predicted"/>
<dbReference type="EMBL" id="VDLU01000004">
    <property type="protein sequence ID" value="TNJ27190.1"/>
    <property type="molecule type" value="Genomic_DNA"/>
</dbReference>
<gene>
    <name evidence="2" type="ORF">GMRT_11021</name>
</gene>
<evidence type="ECO:0000313" key="3">
    <source>
        <dbReference type="Proteomes" id="UP000315496"/>
    </source>
</evidence>
<dbReference type="Proteomes" id="UP000315496">
    <property type="component" value="Chromosome 4"/>
</dbReference>
<feature type="region of interest" description="Disordered" evidence="1">
    <location>
        <begin position="161"/>
        <end position="224"/>
    </location>
</feature>
<protein>
    <submittedName>
        <fullName evidence="2">Uncharacterized protein</fullName>
    </submittedName>
</protein>
<accession>A0A4Z1SNI1</accession>
<evidence type="ECO:0000313" key="2">
    <source>
        <dbReference type="EMBL" id="TNJ27190.1"/>
    </source>
</evidence>
<feature type="compositionally biased region" description="Polar residues" evidence="1">
    <location>
        <begin position="172"/>
        <end position="199"/>
    </location>
</feature>
<keyword evidence="3" id="KW-1185">Reference proteome</keyword>
<dbReference type="VEuPathDB" id="GiardiaDB:GMRT_11021"/>
<reference evidence="2 3" key="1">
    <citation type="submission" date="2019-05" db="EMBL/GenBank/DDBJ databases">
        <title>The compact genome of Giardia muris reveals important steps in the evolution of intestinal protozoan parasites.</title>
        <authorList>
            <person name="Xu F."/>
            <person name="Jimenez-Gonzalez A."/>
            <person name="Einarsson E."/>
            <person name="Astvaldsson A."/>
            <person name="Peirasmaki D."/>
            <person name="Eckmann L."/>
            <person name="Andersson J.O."/>
            <person name="Svard S.G."/>
            <person name="Jerlstrom-Hultqvist J."/>
        </authorList>
    </citation>
    <scope>NUCLEOTIDE SEQUENCE [LARGE SCALE GENOMIC DNA]</scope>
    <source>
        <strain evidence="2 3">Roberts-Thomson</strain>
    </source>
</reference>
<sequence length="334" mass="36226">MQVRCMDAARLVAWPASDAASPRRFYARNPGRPFTVVSVSAQTRFIEPTRVDFRTVTVGTVCTATIVVSPRILGITSYDVTVYALGPQLQLSRQIDDVSVTVTVRYIAKEEGYFRGSVVIIAKGRRTIVPITANIQFGQLATEVAYKGRVARILRTQCSPGRYGGIAPRPTPRTSAVPTTPARTGLSKTRTSPANNSVSVPGRRREQPQALGMAEAQRNDDTDNDSFDLPNGFGMQPLRARIQKAPGDGERLSAVSQMSASWGSFSVDEEVVATHAFTLLEDVAEANEASAHSWNELRCTLEDEDGVEPVDLSAWHAARLEALMAFAKEALGAS</sequence>
<dbReference type="AlphaFoldDB" id="A0A4Z1SNI1"/>
<evidence type="ECO:0000256" key="1">
    <source>
        <dbReference type="SAM" id="MobiDB-lite"/>
    </source>
</evidence>
<comment type="caution">
    <text evidence="2">The sequence shown here is derived from an EMBL/GenBank/DDBJ whole genome shotgun (WGS) entry which is preliminary data.</text>
</comment>